<accession>A1RZI6</accession>
<dbReference type="Proteomes" id="UP000000641">
    <property type="component" value="Chromosome"/>
</dbReference>
<dbReference type="HAMAP" id="MF_00188">
    <property type="entry name" value="Pept_M48_protease_HtpX"/>
    <property type="match status" value="1"/>
</dbReference>
<proteinExistence type="inferred from homology"/>
<keyword evidence="14" id="KW-1185">Reference proteome</keyword>
<comment type="subcellular location">
    <subcellularLocation>
        <location evidence="11">Cell membrane</location>
        <topology evidence="11">Multi-pass membrane protein</topology>
    </subcellularLocation>
</comment>
<evidence type="ECO:0000256" key="7">
    <source>
        <dbReference type="ARBA" id="ARBA00022833"/>
    </source>
</evidence>
<evidence type="ECO:0000256" key="1">
    <source>
        <dbReference type="ARBA" id="ARBA00009779"/>
    </source>
</evidence>
<evidence type="ECO:0000256" key="2">
    <source>
        <dbReference type="ARBA" id="ARBA00022475"/>
    </source>
</evidence>
<dbReference type="GO" id="GO:0005886">
    <property type="term" value="C:plasma membrane"/>
    <property type="evidence" value="ECO:0007669"/>
    <property type="project" value="UniProtKB-SubCell"/>
</dbReference>
<reference evidence="14" key="1">
    <citation type="journal article" date="2008" name="J. Bacteriol.">
        <title>Genome sequence of Thermofilum pendens reveals an exceptional loss of biosynthetic pathways without genome reduction.</title>
        <authorList>
            <person name="Anderson I."/>
            <person name="Rodriguez J."/>
            <person name="Susanti D."/>
            <person name="Porat I."/>
            <person name="Reich C."/>
            <person name="Ulrich L.E."/>
            <person name="Elkins J.G."/>
            <person name="Mavromatis K."/>
            <person name="Lykidis A."/>
            <person name="Kim E."/>
            <person name="Thompson L.S."/>
            <person name="Nolan M."/>
            <person name="Land M."/>
            <person name="Copeland A."/>
            <person name="Lapidus A."/>
            <person name="Lucas S."/>
            <person name="Detter C."/>
            <person name="Zhulin I.B."/>
            <person name="Olsen G.J."/>
            <person name="Whitman W."/>
            <person name="Mukhopadhyay B."/>
            <person name="Bristow J."/>
            <person name="Kyrpides N."/>
        </authorList>
    </citation>
    <scope>NUCLEOTIDE SEQUENCE [LARGE SCALE GENOMIC DNA]</scope>
    <source>
        <strain evidence="14">DSM 2475 / Hrk 5</strain>
    </source>
</reference>
<evidence type="ECO:0000256" key="4">
    <source>
        <dbReference type="ARBA" id="ARBA00022692"/>
    </source>
</evidence>
<keyword evidence="8 11" id="KW-1133">Transmembrane helix</keyword>
<dbReference type="PANTHER" id="PTHR43221:SF2">
    <property type="entry name" value="PROTEASE HTPX HOMOLOG"/>
    <property type="match status" value="1"/>
</dbReference>
<keyword evidence="4 11" id="KW-0812">Transmembrane</keyword>
<dbReference type="Gene3D" id="3.30.2010.10">
    <property type="entry name" value="Metalloproteases ('zincins'), catalytic domain"/>
    <property type="match status" value="1"/>
</dbReference>
<feature type="domain" description="Peptidase M48" evidence="12">
    <location>
        <begin position="140"/>
        <end position="364"/>
    </location>
</feature>
<evidence type="ECO:0000313" key="14">
    <source>
        <dbReference type="Proteomes" id="UP000000641"/>
    </source>
</evidence>
<keyword evidence="2 11" id="KW-1003">Cell membrane</keyword>
<keyword evidence="7 11" id="KW-0862">Zinc</keyword>
<evidence type="ECO:0000313" key="13">
    <source>
        <dbReference type="EMBL" id="ABL78616.1"/>
    </source>
</evidence>
<dbReference type="EnsemblBacteria" id="ABL78616">
    <property type="protein sequence ID" value="ABL78616"/>
    <property type="gene ID" value="Tpen_1218"/>
</dbReference>
<dbReference type="GO" id="GO:0008270">
    <property type="term" value="F:zinc ion binding"/>
    <property type="evidence" value="ECO:0007669"/>
    <property type="project" value="UniProtKB-UniRule"/>
</dbReference>
<feature type="active site" evidence="11">
    <location>
        <position position="206"/>
    </location>
</feature>
<evidence type="ECO:0000256" key="8">
    <source>
        <dbReference type="ARBA" id="ARBA00022989"/>
    </source>
</evidence>
<name>A1RZI6_THEPD</name>
<dbReference type="InterPro" id="IPR022919">
    <property type="entry name" value="Pept_M48_protease_HtpX"/>
</dbReference>
<dbReference type="OrthoDB" id="28389at2157"/>
<comment type="similarity">
    <text evidence="1 11">Belongs to the peptidase M48B family.</text>
</comment>
<evidence type="ECO:0000256" key="5">
    <source>
        <dbReference type="ARBA" id="ARBA00022723"/>
    </source>
</evidence>
<organism evidence="13 14">
    <name type="scientific">Thermofilum pendens (strain DSM 2475 / Hrk 5)</name>
    <dbReference type="NCBI Taxonomy" id="368408"/>
    <lineage>
        <taxon>Archaea</taxon>
        <taxon>Thermoproteota</taxon>
        <taxon>Thermoprotei</taxon>
        <taxon>Thermofilales</taxon>
        <taxon>Thermofilaceae</taxon>
        <taxon>Thermofilum</taxon>
    </lineage>
</organism>
<dbReference type="eggNOG" id="arCOG01331">
    <property type="taxonomic scope" value="Archaea"/>
</dbReference>
<feature type="binding site" evidence="11">
    <location>
        <position position="205"/>
    </location>
    <ligand>
        <name>Zn(2+)</name>
        <dbReference type="ChEBI" id="CHEBI:29105"/>
        <note>catalytic</note>
    </ligand>
</feature>
<dbReference type="RefSeq" id="WP_011752881.1">
    <property type="nucleotide sequence ID" value="NC_008698.1"/>
</dbReference>
<keyword evidence="3 11" id="KW-0645">Protease</keyword>
<evidence type="ECO:0000256" key="9">
    <source>
        <dbReference type="ARBA" id="ARBA00023049"/>
    </source>
</evidence>
<dbReference type="CDD" id="cd07338">
    <property type="entry name" value="M48B_HtpX_like"/>
    <property type="match status" value="1"/>
</dbReference>
<dbReference type="InterPro" id="IPR001915">
    <property type="entry name" value="Peptidase_M48"/>
</dbReference>
<evidence type="ECO:0000256" key="11">
    <source>
        <dbReference type="HAMAP-Rule" id="MF_00188"/>
    </source>
</evidence>
<evidence type="ECO:0000256" key="10">
    <source>
        <dbReference type="ARBA" id="ARBA00023136"/>
    </source>
</evidence>
<dbReference type="AlphaFoldDB" id="A1RZI6"/>
<keyword evidence="10 11" id="KW-0472">Membrane</keyword>
<dbReference type="KEGG" id="tpe:Tpen_1218"/>
<dbReference type="EMBL" id="CP000505">
    <property type="protein sequence ID" value="ABL78616.1"/>
    <property type="molecule type" value="Genomic_DNA"/>
</dbReference>
<dbReference type="EC" id="3.4.24.-" evidence="11"/>
<dbReference type="GeneID" id="4601630"/>
<dbReference type="GO" id="GO:0006508">
    <property type="term" value="P:proteolysis"/>
    <property type="evidence" value="ECO:0007669"/>
    <property type="project" value="UniProtKB-KW"/>
</dbReference>
<keyword evidence="5 11" id="KW-0479">Metal-binding</keyword>
<comment type="cofactor">
    <cofactor evidence="11">
        <name>Zn(2+)</name>
        <dbReference type="ChEBI" id="CHEBI:29105"/>
    </cofactor>
    <text evidence="11">Binds 1 zinc ion per subunit.</text>
</comment>
<dbReference type="HOGENOM" id="CLU_042266_4_2_2"/>
<gene>
    <name evidence="11" type="primary">htpX</name>
    <name evidence="13" type="ordered locus">Tpen_1218</name>
</gene>
<sequence length="372" mass="40056">MKEKLLLVLSLASVALIFSLLLQALVPVSGFYGPVGAWWALDFIGYALAMAVLVTAPSLFGKYLTPTPSNLGVLRSSMIATMAGVLGGFGLVALGVSSLLGAELTGQLLSLAIVFALVPSLFSWLFSPLLINVMYGCKPDPVLQDIVNRVAQRAGMKPPKAVIATRMREPNAFAYSSPLFGSYVAVTEGMMRLAKGEELEAVIGHELGHHKHKDNTVMLIFGLIPSVVYFLGRFLAYMGFFSSGARYDGDGERRGGGGGFLLVLVGIALMAVSVIIQLAVLALSRLREHYADVHGAMVTSPDAMISALASLDSYYGSREVAKRRVEDSKLKMFFIYALAEPLVSLEELLATHPPIEKRIAFLEALKRTSLRA</sequence>
<evidence type="ECO:0000256" key="6">
    <source>
        <dbReference type="ARBA" id="ARBA00022801"/>
    </source>
</evidence>
<dbReference type="Pfam" id="PF01435">
    <property type="entry name" value="Peptidase_M48"/>
    <property type="match status" value="1"/>
</dbReference>
<evidence type="ECO:0000256" key="3">
    <source>
        <dbReference type="ARBA" id="ARBA00022670"/>
    </source>
</evidence>
<dbReference type="InterPro" id="IPR050083">
    <property type="entry name" value="HtpX_protease"/>
</dbReference>
<protein>
    <recommendedName>
        <fullName evidence="11">Protease HtpX homolog</fullName>
        <ecNumber evidence="11">3.4.24.-</ecNumber>
    </recommendedName>
</protein>
<feature type="binding site" evidence="11">
    <location>
        <position position="209"/>
    </location>
    <ligand>
        <name>Zn(2+)</name>
        <dbReference type="ChEBI" id="CHEBI:29105"/>
        <note>catalytic</note>
    </ligand>
</feature>
<keyword evidence="9 11" id="KW-0482">Metalloprotease</keyword>
<feature type="binding site" evidence="11">
    <location>
        <position position="288"/>
    </location>
    <ligand>
        <name>Zn(2+)</name>
        <dbReference type="ChEBI" id="CHEBI:29105"/>
        <note>catalytic</note>
    </ligand>
</feature>
<dbReference type="STRING" id="368408.Tpen_1218"/>
<evidence type="ECO:0000259" key="12">
    <source>
        <dbReference type="Pfam" id="PF01435"/>
    </source>
</evidence>
<dbReference type="PANTHER" id="PTHR43221">
    <property type="entry name" value="PROTEASE HTPX"/>
    <property type="match status" value="1"/>
</dbReference>
<keyword evidence="6 11" id="KW-0378">Hydrolase</keyword>
<dbReference type="GO" id="GO:0004222">
    <property type="term" value="F:metalloendopeptidase activity"/>
    <property type="evidence" value="ECO:0007669"/>
    <property type="project" value="UniProtKB-UniRule"/>
</dbReference>